<evidence type="ECO:0000313" key="4">
    <source>
        <dbReference type="Proteomes" id="UP000445696"/>
    </source>
</evidence>
<dbReference type="InterPro" id="IPR006680">
    <property type="entry name" value="Amidohydro-rel"/>
</dbReference>
<dbReference type="EMBL" id="WTVA01000003">
    <property type="protein sequence ID" value="MZR22286.1"/>
    <property type="molecule type" value="Genomic_DNA"/>
</dbReference>
<evidence type="ECO:0000313" key="3">
    <source>
        <dbReference type="EMBL" id="MZR22286.1"/>
    </source>
</evidence>
<feature type="signal peptide" evidence="1">
    <location>
        <begin position="1"/>
        <end position="22"/>
    </location>
</feature>
<sequence>MTRTLLCLAFAMAIATATTAQADGDHAPIGRAIKDVPLFDAHIHYKEPAWEPYPVKSVIELMDRNGVAMGLVSSTPDEGTIMLWEYAPNRIVPELRPYHGNAGSGNWTKAPGMEEYLEERLAKYPHEGIGEFHIHNLDPTDRPLLQKVTAMAKKRSIPIHVHSGADPVHLLYELEPSLTIIWAHAGMSEPADVVETMLETYPTLYADTSFRERDILASNDQLDPHWRRILMRFADRLMVGTDTWVNGQWDNYSELISLNRQWLALLPRETAEQIAYKTAEKLFNRKVSMDQIGTK</sequence>
<keyword evidence="1" id="KW-0732">Signal</keyword>
<dbReference type="Gene3D" id="3.20.20.140">
    <property type="entry name" value="Metal-dependent hydrolases"/>
    <property type="match status" value="1"/>
</dbReference>
<gene>
    <name evidence="3" type="ORF">GQF03_08085</name>
</gene>
<evidence type="ECO:0000256" key="1">
    <source>
        <dbReference type="SAM" id="SignalP"/>
    </source>
</evidence>
<feature type="chain" id="PRO_5033004603" evidence="1">
    <location>
        <begin position="23"/>
        <end position="295"/>
    </location>
</feature>
<dbReference type="OrthoDB" id="3982782at2"/>
<protein>
    <submittedName>
        <fullName evidence="3">Amidohydrolase family protein</fullName>
    </submittedName>
</protein>
<proteinExistence type="predicted"/>
<dbReference type="Proteomes" id="UP000445696">
    <property type="component" value="Unassembled WGS sequence"/>
</dbReference>
<dbReference type="InterPro" id="IPR032466">
    <property type="entry name" value="Metal_Hydrolase"/>
</dbReference>
<feature type="domain" description="Amidohydrolase-related" evidence="2">
    <location>
        <begin position="111"/>
        <end position="284"/>
    </location>
</feature>
<dbReference type="AlphaFoldDB" id="A0A845MG31"/>
<dbReference type="SUPFAM" id="SSF51556">
    <property type="entry name" value="Metallo-dependent hydrolases"/>
    <property type="match status" value="1"/>
</dbReference>
<organism evidence="3 4">
    <name type="scientific">Sneathiella chungangensis</name>
    <dbReference type="NCBI Taxonomy" id="1418234"/>
    <lineage>
        <taxon>Bacteria</taxon>
        <taxon>Pseudomonadati</taxon>
        <taxon>Pseudomonadota</taxon>
        <taxon>Alphaproteobacteria</taxon>
        <taxon>Sneathiellales</taxon>
        <taxon>Sneathiellaceae</taxon>
        <taxon>Sneathiella</taxon>
    </lineage>
</organism>
<comment type="caution">
    <text evidence="3">The sequence shown here is derived from an EMBL/GenBank/DDBJ whole genome shotgun (WGS) entry which is preliminary data.</text>
</comment>
<accession>A0A845MG31</accession>
<name>A0A845MG31_9PROT</name>
<keyword evidence="3" id="KW-0378">Hydrolase</keyword>
<evidence type="ECO:0000259" key="2">
    <source>
        <dbReference type="Pfam" id="PF04909"/>
    </source>
</evidence>
<dbReference type="Pfam" id="PF04909">
    <property type="entry name" value="Amidohydro_2"/>
    <property type="match status" value="1"/>
</dbReference>
<keyword evidence="4" id="KW-1185">Reference proteome</keyword>
<dbReference type="GO" id="GO:0016787">
    <property type="term" value="F:hydrolase activity"/>
    <property type="evidence" value="ECO:0007669"/>
    <property type="project" value="UniProtKB-KW"/>
</dbReference>
<reference evidence="3 4" key="1">
    <citation type="journal article" date="2014" name="Int. J. Syst. Evol. Microbiol.">
        <title>Sneathiella chungangensis sp. nov., isolated from a marine sand, and emended description of the genus Sneathiella.</title>
        <authorList>
            <person name="Siamphan C."/>
            <person name="Kim H."/>
            <person name="Lee J.S."/>
            <person name="Kim W."/>
        </authorList>
    </citation>
    <scope>NUCLEOTIDE SEQUENCE [LARGE SCALE GENOMIC DNA]</scope>
    <source>
        <strain evidence="3 4">KCTC 32476</strain>
    </source>
</reference>
<dbReference type="RefSeq" id="WP_161338737.1">
    <property type="nucleotide sequence ID" value="NZ_JBHSDG010000005.1"/>
</dbReference>